<name>A0A8J2QLG3_9NEOP</name>
<dbReference type="OrthoDB" id="10065929at2759"/>
<evidence type="ECO:0000259" key="2">
    <source>
        <dbReference type="Pfam" id="PF03184"/>
    </source>
</evidence>
<dbReference type="AlphaFoldDB" id="A0A8J2QLG3"/>
<organism evidence="3 4">
    <name type="scientific">Danaus chrysippus</name>
    <name type="common">African queen</name>
    <dbReference type="NCBI Taxonomy" id="151541"/>
    <lineage>
        <taxon>Eukaryota</taxon>
        <taxon>Metazoa</taxon>
        <taxon>Ecdysozoa</taxon>
        <taxon>Arthropoda</taxon>
        <taxon>Hexapoda</taxon>
        <taxon>Insecta</taxon>
        <taxon>Pterygota</taxon>
        <taxon>Neoptera</taxon>
        <taxon>Endopterygota</taxon>
        <taxon>Lepidoptera</taxon>
        <taxon>Glossata</taxon>
        <taxon>Ditrysia</taxon>
        <taxon>Papilionoidea</taxon>
        <taxon>Nymphalidae</taxon>
        <taxon>Danainae</taxon>
        <taxon>Danaini</taxon>
        <taxon>Danaina</taxon>
        <taxon>Danaus</taxon>
        <taxon>Anosia</taxon>
    </lineage>
</organism>
<evidence type="ECO:0000313" key="4">
    <source>
        <dbReference type="Proteomes" id="UP000789524"/>
    </source>
</evidence>
<dbReference type="PANTHER" id="PTHR19303">
    <property type="entry name" value="TRANSPOSON"/>
    <property type="match status" value="1"/>
</dbReference>
<dbReference type="Gene3D" id="3.30.420.10">
    <property type="entry name" value="Ribonuclease H-like superfamily/Ribonuclease H"/>
    <property type="match status" value="1"/>
</dbReference>
<dbReference type="GO" id="GO:0003677">
    <property type="term" value="F:DNA binding"/>
    <property type="evidence" value="ECO:0007669"/>
    <property type="project" value="TreeGrafter"/>
</dbReference>
<dbReference type="Pfam" id="PF03184">
    <property type="entry name" value="DDE_1"/>
    <property type="match status" value="1"/>
</dbReference>
<dbReference type="EMBL" id="CAKASE010000046">
    <property type="protein sequence ID" value="CAG9561118.1"/>
    <property type="molecule type" value="Genomic_DNA"/>
</dbReference>
<evidence type="ECO:0000313" key="3">
    <source>
        <dbReference type="EMBL" id="CAG9561118.1"/>
    </source>
</evidence>
<feature type="domain" description="DDE-1" evidence="2">
    <location>
        <begin position="385"/>
        <end position="519"/>
    </location>
</feature>
<gene>
    <name evidence="3" type="ORF">DCHRY22_LOCUS2676</name>
</gene>
<dbReference type="InterPro" id="IPR050863">
    <property type="entry name" value="CenT-Element_Derived"/>
</dbReference>
<feature type="region of interest" description="Disordered" evidence="1">
    <location>
        <begin position="634"/>
        <end position="660"/>
    </location>
</feature>
<evidence type="ECO:0000256" key="1">
    <source>
        <dbReference type="SAM" id="MobiDB-lite"/>
    </source>
</evidence>
<dbReference type="InterPro" id="IPR004875">
    <property type="entry name" value="DDE_SF_endonuclease_dom"/>
</dbReference>
<dbReference type="PANTHER" id="PTHR19303:SF57">
    <property type="entry name" value="HTH CENPB-TYPE DOMAIN-CONTAINING PROTEIN"/>
    <property type="match status" value="1"/>
</dbReference>
<reference evidence="3" key="1">
    <citation type="submission" date="2021-09" db="EMBL/GenBank/DDBJ databases">
        <authorList>
            <person name="Martin H S."/>
        </authorList>
    </citation>
    <scope>NUCLEOTIDE SEQUENCE</scope>
</reference>
<dbReference type="InterPro" id="IPR036397">
    <property type="entry name" value="RNaseH_sf"/>
</dbReference>
<protein>
    <submittedName>
        <fullName evidence="3">(African queen) hypothetical protein</fullName>
    </submittedName>
</protein>
<keyword evidence="4" id="KW-1185">Reference proteome</keyword>
<comment type="caution">
    <text evidence="3">The sequence shown here is derived from an EMBL/GenBank/DDBJ whole genome shotgun (WGS) entry which is preliminary data.</text>
</comment>
<dbReference type="Proteomes" id="UP000789524">
    <property type="component" value="Unassembled WGS sequence"/>
</dbReference>
<feature type="compositionally biased region" description="Polar residues" evidence="1">
    <location>
        <begin position="645"/>
        <end position="654"/>
    </location>
</feature>
<accession>A0A8J2QLG3</accession>
<dbReference type="GO" id="GO:0005634">
    <property type="term" value="C:nucleus"/>
    <property type="evidence" value="ECO:0007669"/>
    <property type="project" value="TreeGrafter"/>
</dbReference>
<sequence>MILLNQKYSLALSILETKKYGIPSSLLAPVKDQSSENSHKHRHVLARLETSDWCIKNSPLPNEQNRSIKWGTPILQRNKVRTREPVVDIPQHLRLSAIKEELFPMHTIPNVTLPPMIVTELREKMSVMLEDHLSLAKQVRIVLNSLDPKERYLPTLASSGDENIPMKHQIHTAVFNMPRVYKPDPTKKRYKKYNMEIIKKAVEEYASSRNVKLEEVAKKYGIHKSVLYRHCTRDMKQHGGQRALSDETDMFLIENINKCAEWGYPLDTLDLRYIVKMYLDKIGIIHKRFKDNFPGPDFVQSFLLRHKNEISQRVCENIKRVRAKVSPDTIKEYFTELEKSLNGVPASNILNYDETNLTDDPGRKKILIKRGCKYPERVLNHTKASVSIMMAGTADGKMLPPYVVYKATHLYDSWIQHGPEGTRYNRSTSGWFDGTTFEDWVQNMVVPYFKNLPGRKCLIGDNLSSHLSADLIQTCKAHNIDFVFLPANSTHLTQPLDVAFFRPMKRAWRQLLLKWKKTGGRQLPTIPKGCFPKLLKLLIDELQINASKNIIAGFKKTGISPLNATEILARLPGEDLGEDHESAVEDSVLTLLKEMRYGSMNIVEPKRKRKLNVLPGKSVAPEEIEDYAETDVDNSMANPKKTKYDTSISGPSGLNNKNKGKAKKSIITNMKLLPIEEKENCPNKIEPYKGKGKGIGKKKTKTSYLETKEEVIFKKNIENNETKGKAIEDITKKSETEDKGNNDNNKEWKEVYHNNSEQSKCGNTSQKDYDYVNVTAYENYDNNMGEQNYNSIADMENYNSNLQGLECKVSNDMDINSLPILFFDSLCEEVTISTGTTADDNTIKENKVKIISNELVNDGQYNKKYKLPIIKKSKTVLTVKDLIKLPKKKHTQIITIMIVTKY</sequence>
<proteinExistence type="predicted"/>